<name>A0ABR0P4B2_GOSAR</name>
<evidence type="ECO:0000313" key="1">
    <source>
        <dbReference type="EMBL" id="KAK5812666.1"/>
    </source>
</evidence>
<keyword evidence="2" id="KW-1185">Reference proteome</keyword>
<comment type="caution">
    <text evidence="1">The sequence shown here is derived from an EMBL/GenBank/DDBJ whole genome shotgun (WGS) entry which is preliminary data.</text>
</comment>
<gene>
    <name evidence="1" type="ORF">PVK06_028103</name>
</gene>
<dbReference type="EMBL" id="JARKNE010000008">
    <property type="protein sequence ID" value="KAK5812666.1"/>
    <property type="molecule type" value="Genomic_DNA"/>
</dbReference>
<sequence length="112" mass="12886">MHGRWDASYNKVWESCQVLERYVSGCMTDLEMALAYYNDRLLRECQVFKPVAQDGSGRIIPIAFTITPGESADDWDFFLSRLRRHVCPQPDKCVISDRGTRILAVIERQGSQ</sequence>
<dbReference type="Proteomes" id="UP001358586">
    <property type="component" value="Chromosome 8"/>
</dbReference>
<accession>A0ABR0P4B2</accession>
<protein>
    <submittedName>
        <fullName evidence="1">Uncharacterized protein</fullName>
    </submittedName>
</protein>
<organism evidence="1 2">
    <name type="scientific">Gossypium arboreum</name>
    <name type="common">Tree cotton</name>
    <name type="synonym">Gossypium nanking</name>
    <dbReference type="NCBI Taxonomy" id="29729"/>
    <lineage>
        <taxon>Eukaryota</taxon>
        <taxon>Viridiplantae</taxon>
        <taxon>Streptophyta</taxon>
        <taxon>Embryophyta</taxon>
        <taxon>Tracheophyta</taxon>
        <taxon>Spermatophyta</taxon>
        <taxon>Magnoliopsida</taxon>
        <taxon>eudicotyledons</taxon>
        <taxon>Gunneridae</taxon>
        <taxon>Pentapetalae</taxon>
        <taxon>rosids</taxon>
        <taxon>malvids</taxon>
        <taxon>Malvales</taxon>
        <taxon>Malvaceae</taxon>
        <taxon>Malvoideae</taxon>
        <taxon>Gossypium</taxon>
    </lineage>
</organism>
<evidence type="ECO:0000313" key="2">
    <source>
        <dbReference type="Proteomes" id="UP001358586"/>
    </source>
</evidence>
<proteinExistence type="predicted"/>
<reference evidence="1 2" key="1">
    <citation type="submission" date="2023-03" db="EMBL/GenBank/DDBJ databases">
        <title>WGS of Gossypium arboreum.</title>
        <authorList>
            <person name="Yu D."/>
        </authorList>
    </citation>
    <scope>NUCLEOTIDE SEQUENCE [LARGE SCALE GENOMIC DNA]</scope>
    <source>
        <tissue evidence="1">Leaf</tissue>
    </source>
</reference>